<dbReference type="InterPro" id="IPR047650">
    <property type="entry name" value="Transpos_IS110"/>
</dbReference>
<name>A0ABR6WDU8_9BACT</name>
<evidence type="ECO:0000313" key="2">
    <source>
        <dbReference type="EMBL" id="MBC3794338.1"/>
    </source>
</evidence>
<accession>A0ABR6WDU8</accession>
<dbReference type="Proteomes" id="UP000700732">
    <property type="component" value="Unassembled WGS sequence"/>
</dbReference>
<dbReference type="PANTHER" id="PTHR33055:SF13">
    <property type="entry name" value="TRANSPOSASE"/>
    <property type="match status" value="1"/>
</dbReference>
<sequence length="162" mass="17832">MSNIPGFGRDALLTFMAEVGESITKFHSAKAFAKWLGFTPNNKASGGKVLSKKTLKNKSTLPNTFRMVANSLGNMKKPNPMTAFFQRIAYRAGRIKAITATARKLAVVVYKMLTTGEAYEPTKLMRDIASVKQQQIRQMKKKLLKFGITGADLGLFPNLEGA</sequence>
<dbReference type="Pfam" id="PF02371">
    <property type="entry name" value="Transposase_20"/>
    <property type="match status" value="1"/>
</dbReference>
<keyword evidence="3" id="KW-1185">Reference proteome</keyword>
<protein>
    <submittedName>
        <fullName evidence="2">Transposase</fullName>
    </submittedName>
</protein>
<reference evidence="2 3" key="1">
    <citation type="submission" date="2019-06" db="EMBL/GenBank/DDBJ databases">
        <title>Spirosoma utsteinense sp. nov. isolated from Antarctic ice-free soils.</title>
        <authorList>
            <person name="Tahon G."/>
        </authorList>
    </citation>
    <scope>NUCLEOTIDE SEQUENCE [LARGE SCALE GENOMIC DNA]</scope>
    <source>
        <strain evidence="2 3">LMG 31447</strain>
    </source>
</reference>
<feature type="domain" description="Transposase IS116/IS110/IS902 C-terminal" evidence="1">
    <location>
        <begin position="3"/>
        <end position="73"/>
    </location>
</feature>
<gene>
    <name evidence="2" type="ORF">FH603_4865</name>
</gene>
<evidence type="ECO:0000259" key="1">
    <source>
        <dbReference type="Pfam" id="PF02371"/>
    </source>
</evidence>
<evidence type="ECO:0000313" key="3">
    <source>
        <dbReference type="Proteomes" id="UP000700732"/>
    </source>
</evidence>
<dbReference type="InterPro" id="IPR003346">
    <property type="entry name" value="Transposase_20"/>
</dbReference>
<organism evidence="2 3">
    <name type="scientific">Spirosoma utsteinense</name>
    <dbReference type="NCBI Taxonomy" id="2585773"/>
    <lineage>
        <taxon>Bacteria</taxon>
        <taxon>Pseudomonadati</taxon>
        <taxon>Bacteroidota</taxon>
        <taxon>Cytophagia</taxon>
        <taxon>Cytophagales</taxon>
        <taxon>Cytophagaceae</taxon>
        <taxon>Spirosoma</taxon>
    </lineage>
</organism>
<proteinExistence type="predicted"/>
<dbReference type="PANTHER" id="PTHR33055">
    <property type="entry name" value="TRANSPOSASE FOR INSERTION SEQUENCE ELEMENT IS1111A"/>
    <property type="match status" value="1"/>
</dbReference>
<comment type="caution">
    <text evidence="2">The sequence shown here is derived from an EMBL/GenBank/DDBJ whole genome shotgun (WGS) entry which is preliminary data.</text>
</comment>
<dbReference type="EMBL" id="VFIA01000043">
    <property type="protein sequence ID" value="MBC3794338.1"/>
    <property type="molecule type" value="Genomic_DNA"/>
</dbReference>
<dbReference type="RefSeq" id="WP_235985558.1">
    <property type="nucleotide sequence ID" value="NZ_VFIA01000043.1"/>
</dbReference>